<evidence type="ECO:0000313" key="1">
    <source>
        <dbReference type="EMBL" id="KAK4020329.1"/>
    </source>
</evidence>
<protein>
    <submittedName>
        <fullName evidence="1">Uncharacterized protein</fullName>
    </submittedName>
</protein>
<gene>
    <name evidence="1" type="ORF">OUZ56_002319</name>
</gene>
<keyword evidence="2" id="KW-1185">Reference proteome</keyword>
<dbReference type="EMBL" id="JAOYFB010000036">
    <property type="protein sequence ID" value="KAK4020329.1"/>
    <property type="molecule type" value="Genomic_DNA"/>
</dbReference>
<reference evidence="1 2" key="1">
    <citation type="journal article" date="2023" name="Nucleic Acids Res.">
        <title>The hologenome of Daphnia magna reveals possible DNA methylation and microbiome-mediated evolution of the host genome.</title>
        <authorList>
            <person name="Chaturvedi A."/>
            <person name="Li X."/>
            <person name="Dhandapani V."/>
            <person name="Marshall H."/>
            <person name="Kissane S."/>
            <person name="Cuenca-Cambronero M."/>
            <person name="Asole G."/>
            <person name="Calvet F."/>
            <person name="Ruiz-Romero M."/>
            <person name="Marangio P."/>
            <person name="Guigo R."/>
            <person name="Rago D."/>
            <person name="Mirbahai L."/>
            <person name="Eastwood N."/>
            <person name="Colbourne J.K."/>
            <person name="Zhou J."/>
            <person name="Mallon E."/>
            <person name="Orsini L."/>
        </authorList>
    </citation>
    <scope>NUCLEOTIDE SEQUENCE [LARGE SCALE GENOMIC DNA]</scope>
    <source>
        <strain evidence="1">LRV0_1</strain>
    </source>
</reference>
<comment type="caution">
    <text evidence="1">The sequence shown here is derived from an EMBL/GenBank/DDBJ whole genome shotgun (WGS) entry which is preliminary data.</text>
</comment>
<evidence type="ECO:0000313" key="2">
    <source>
        <dbReference type="Proteomes" id="UP001234178"/>
    </source>
</evidence>
<name>A0ABR0A5A9_9CRUS</name>
<dbReference type="Proteomes" id="UP001234178">
    <property type="component" value="Unassembled WGS sequence"/>
</dbReference>
<proteinExistence type="predicted"/>
<accession>A0ABR0A5A9</accession>
<organism evidence="1 2">
    <name type="scientific">Daphnia magna</name>
    <dbReference type="NCBI Taxonomy" id="35525"/>
    <lineage>
        <taxon>Eukaryota</taxon>
        <taxon>Metazoa</taxon>
        <taxon>Ecdysozoa</taxon>
        <taxon>Arthropoda</taxon>
        <taxon>Crustacea</taxon>
        <taxon>Branchiopoda</taxon>
        <taxon>Diplostraca</taxon>
        <taxon>Cladocera</taxon>
        <taxon>Anomopoda</taxon>
        <taxon>Daphniidae</taxon>
        <taxon>Daphnia</taxon>
    </lineage>
</organism>
<sequence length="164" mass="18285">MTRKVDQWSGFRFKVSPSDTRALSSPPTITIWSVASLRFLGRTPIAGFAKHKKKKTSPFASGQLVWPTAKLVPTQLANSKWNLPDVKGKRGGRRCGRSLLSAYAYTTQSAIGMQMMRNRDHRDELNSKENRCTFLFHCCQSAIGGSQSRPQIAAQSNSFHKIPS</sequence>